<evidence type="ECO:0000313" key="1">
    <source>
        <dbReference type="EMBL" id="CAD2072334.1"/>
    </source>
</evidence>
<organism evidence="1 2">
    <name type="scientific">Phocicoccus pinnipedialis</name>
    <dbReference type="NCBI Taxonomy" id="110845"/>
    <lineage>
        <taxon>Bacteria</taxon>
        <taxon>Bacillati</taxon>
        <taxon>Bacillota</taxon>
        <taxon>Bacilli</taxon>
        <taxon>Bacillales</taxon>
        <taxon>Salinicoccaceae</taxon>
        <taxon>Phocicoccus</taxon>
    </lineage>
</organism>
<gene>
    <name evidence="1" type="ORF">JEOPIN946_00432</name>
</gene>
<dbReference type="EMBL" id="CAJEWB010000005">
    <property type="protein sequence ID" value="CAD2072334.1"/>
    <property type="molecule type" value="Genomic_DNA"/>
</dbReference>
<dbReference type="Pfam" id="PF06107">
    <property type="entry name" value="DUF951"/>
    <property type="match status" value="1"/>
</dbReference>
<comment type="caution">
    <text evidence="1">The sequence shown here is derived from an EMBL/GenBank/DDBJ whole genome shotgun (WGS) entry which is preliminary data.</text>
</comment>
<reference evidence="1 2" key="1">
    <citation type="submission" date="2020-07" db="EMBL/GenBank/DDBJ databases">
        <authorList>
            <person name="Criscuolo A."/>
        </authorList>
    </citation>
    <scope>NUCLEOTIDE SEQUENCE [LARGE SCALE GENOMIC DNA]</scope>
    <source>
        <strain evidence="1">CIP107946</strain>
    </source>
</reference>
<protein>
    <recommendedName>
        <fullName evidence="3">DUF951 domain-containing protein</fullName>
    </recommendedName>
</protein>
<dbReference type="Proteomes" id="UP000588186">
    <property type="component" value="Unassembled WGS sequence"/>
</dbReference>
<dbReference type="PANTHER" id="PTHR38455:SF1">
    <property type="entry name" value="DUF951 DOMAIN-CONTAINING PROTEIN"/>
    <property type="match status" value="1"/>
</dbReference>
<dbReference type="AlphaFoldDB" id="A0A6V7R5L0"/>
<evidence type="ECO:0008006" key="3">
    <source>
        <dbReference type="Google" id="ProtNLM"/>
    </source>
</evidence>
<proteinExistence type="predicted"/>
<dbReference type="InterPro" id="IPR009296">
    <property type="entry name" value="DUF951"/>
</dbReference>
<accession>A0A6V7R5L0</accession>
<dbReference type="PIRSF" id="PIRSF037263">
    <property type="entry name" value="DUF951_bac"/>
    <property type="match status" value="1"/>
</dbReference>
<name>A0A6V7R5L0_9BACL</name>
<evidence type="ECO:0000313" key="2">
    <source>
        <dbReference type="Proteomes" id="UP000588186"/>
    </source>
</evidence>
<sequence>MEQQFDLGSIVEMKKPHPCGTNEFEVVRLGADIKIKCLNCERVIMLSRRDFKKRIKRIIKQ</sequence>
<keyword evidence="2" id="KW-1185">Reference proteome</keyword>
<dbReference type="PANTHER" id="PTHR38455">
    <property type="entry name" value="HYPOTHETICAL CYTOSOLIC PROTEIN"/>
    <property type="match status" value="1"/>
</dbReference>
<dbReference type="RefSeq" id="WP_186076441.1">
    <property type="nucleotide sequence ID" value="NZ_CAJEWB010000005.1"/>
</dbReference>